<reference evidence="1" key="2">
    <citation type="submission" date="2020-08" db="EMBL/GenBank/DDBJ databases">
        <authorList>
            <person name="Chen M."/>
            <person name="Teng W."/>
            <person name="Zhao L."/>
            <person name="Hu C."/>
            <person name="Zhou Y."/>
            <person name="Han B."/>
            <person name="Song L."/>
            <person name="Shu W."/>
        </authorList>
    </citation>
    <scope>NUCLEOTIDE SEQUENCE</scope>
    <source>
        <strain evidence="1">FACHB-1375</strain>
    </source>
</reference>
<dbReference type="AlphaFoldDB" id="A0A926VMR0"/>
<gene>
    <name evidence="1" type="ORF">H6G03_34165</name>
</gene>
<dbReference type="EMBL" id="JACJPW010000161">
    <property type="protein sequence ID" value="MBD2186048.1"/>
    <property type="molecule type" value="Genomic_DNA"/>
</dbReference>
<proteinExistence type="predicted"/>
<dbReference type="Proteomes" id="UP000641646">
    <property type="component" value="Unassembled WGS sequence"/>
</dbReference>
<reference evidence="1" key="1">
    <citation type="journal article" date="2015" name="ISME J.">
        <title>Draft Genome Sequence of Streptomyces incarnatus NRRL8089, which Produces the Nucleoside Antibiotic Sinefungin.</title>
        <authorList>
            <person name="Oshima K."/>
            <person name="Hattori M."/>
            <person name="Shimizu H."/>
            <person name="Fukuda K."/>
            <person name="Nemoto M."/>
            <person name="Inagaki K."/>
            <person name="Tamura T."/>
        </authorList>
    </citation>
    <scope>NUCLEOTIDE SEQUENCE</scope>
    <source>
        <strain evidence="1">FACHB-1375</strain>
    </source>
</reference>
<evidence type="ECO:0000313" key="1">
    <source>
        <dbReference type="EMBL" id="MBD2186048.1"/>
    </source>
</evidence>
<evidence type="ECO:0000313" key="2">
    <source>
        <dbReference type="Proteomes" id="UP000641646"/>
    </source>
</evidence>
<accession>A0A926VMR0</accession>
<sequence length="116" mass="13058">MPKITLEIPEELSDQLAQVGDRLPELLALSLQQPALPAHIYRYILNFLASNPTEEQIAAFGPTPEMQERLRTLLARERAGELTAAERLELDEYERIEHLVIMLKAGNLPNLTRASA</sequence>
<name>A0A926VMR0_9CYAN</name>
<comment type="caution">
    <text evidence="1">The sequence shown here is derived from an EMBL/GenBank/DDBJ whole genome shotgun (WGS) entry which is preliminary data.</text>
</comment>
<organism evidence="1 2">
    <name type="scientific">Aerosakkonema funiforme FACHB-1375</name>
    <dbReference type="NCBI Taxonomy" id="2949571"/>
    <lineage>
        <taxon>Bacteria</taxon>
        <taxon>Bacillati</taxon>
        <taxon>Cyanobacteriota</taxon>
        <taxon>Cyanophyceae</taxon>
        <taxon>Oscillatoriophycideae</taxon>
        <taxon>Aerosakkonematales</taxon>
        <taxon>Aerosakkonemataceae</taxon>
        <taxon>Aerosakkonema</taxon>
    </lineage>
</organism>
<dbReference type="RefSeq" id="WP_190474977.1">
    <property type="nucleotide sequence ID" value="NZ_JACJPW010000161.1"/>
</dbReference>
<keyword evidence="2" id="KW-1185">Reference proteome</keyword>
<protein>
    <submittedName>
        <fullName evidence="1">Uncharacterized protein</fullName>
    </submittedName>
</protein>